<gene>
    <name evidence="2" type="ORF">MPLG2_3465</name>
</gene>
<dbReference type="EMBL" id="LT985188">
    <property type="protein sequence ID" value="SPD88495.1"/>
    <property type="molecule type" value="Genomic_DNA"/>
</dbReference>
<protein>
    <recommendedName>
        <fullName evidence="4">Integral membrane protein</fullName>
    </recommendedName>
</protein>
<sequence length="420" mass="43867">MTAALDTTPAPPAKKRWRSLLAAVLIVLAGLLAPVSMLGTWAKTTLIDTDSFVANFSPVIRDSAVQAYLTEQVAATIEQQVDVDQLVGDAVDALQSAVGDRRAAAAALGLLRQPAVEGIRGVITRVTGQVITSDAFAATWDQTLRTSHTQLIGALNGDPSTLATITDDGLGIRLGPIVERVKAELIARGFTLAQRIPAIERTIVLVPNSQLSAVQGYYLLAVAVSGWLPWVVIGLLVAGVLVANSRSAALVGGGIALALGAGAVLIVLAVAHALLPTAVPATVMPADVLNLLYAMATTGLNDVAYGLLALGVVIALIAWVGGRSRTATRVRGGWGAATASMRRTRDGYGLDTGRFGHWLYTARVWVRAGVAVVAVLVLWANRPLNVFLIVFTVVIAALVLLLATLLWRTEPVTGDAPKTV</sequence>
<dbReference type="Proteomes" id="UP000238164">
    <property type="component" value="Chromosome 1"/>
</dbReference>
<proteinExistence type="predicted"/>
<feature type="transmembrane region" description="Helical" evidence="1">
    <location>
        <begin position="364"/>
        <end position="380"/>
    </location>
</feature>
<organism evidence="2 3">
    <name type="scientific">Micropruina glycogenica</name>
    <dbReference type="NCBI Taxonomy" id="75385"/>
    <lineage>
        <taxon>Bacteria</taxon>
        <taxon>Bacillati</taxon>
        <taxon>Actinomycetota</taxon>
        <taxon>Actinomycetes</taxon>
        <taxon>Propionibacteriales</taxon>
        <taxon>Nocardioidaceae</taxon>
        <taxon>Micropruina</taxon>
    </lineage>
</organism>
<keyword evidence="3" id="KW-1185">Reference proteome</keyword>
<evidence type="ECO:0008006" key="4">
    <source>
        <dbReference type="Google" id="ProtNLM"/>
    </source>
</evidence>
<dbReference type="AlphaFoldDB" id="A0A2N9JKB8"/>
<dbReference type="RefSeq" id="WP_105186991.1">
    <property type="nucleotide sequence ID" value="NZ_BAAAGO010000001.1"/>
</dbReference>
<accession>A0A2N9JKB8</accession>
<feature type="transmembrane region" description="Helical" evidence="1">
    <location>
        <begin position="303"/>
        <end position="321"/>
    </location>
</feature>
<keyword evidence="1" id="KW-1133">Transmembrane helix</keyword>
<feature type="transmembrane region" description="Helical" evidence="1">
    <location>
        <begin position="386"/>
        <end position="407"/>
    </location>
</feature>
<evidence type="ECO:0000313" key="2">
    <source>
        <dbReference type="EMBL" id="SPD88495.1"/>
    </source>
</evidence>
<dbReference type="KEGG" id="mgg:MPLG2_3465"/>
<keyword evidence="1" id="KW-0472">Membrane</keyword>
<name>A0A2N9JKB8_9ACTN</name>
<evidence type="ECO:0000313" key="3">
    <source>
        <dbReference type="Proteomes" id="UP000238164"/>
    </source>
</evidence>
<reference evidence="2 3" key="1">
    <citation type="submission" date="2018-02" db="EMBL/GenBank/DDBJ databases">
        <authorList>
            <person name="Cohen D.B."/>
            <person name="Kent A.D."/>
        </authorList>
    </citation>
    <scope>NUCLEOTIDE SEQUENCE [LARGE SCALE GENOMIC DNA]</scope>
    <source>
        <strain evidence="2">1</strain>
    </source>
</reference>
<keyword evidence="1" id="KW-0812">Transmembrane</keyword>
<feature type="transmembrane region" description="Helical" evidence="1">
    <location>
        <begin position="217"/>
        <end position="243"/>
    </location>
</feature>
<feature type="transmembrane region" description="Helical" evidence="1">
    <location>
        <begin position="255"/>
        <end position="275"/>
    </location>
</feature>
<dbReference type="OrthoDB" id="4350291at2"/>
<evidence type="ECO:0000256" key="1">
    <source>
        <dbReference type="SAM" id="Phobius"/>
    </source>
</evidence>